<gene>
    <name evidence="8" type="ORF">ENO34_02770</name>
</gene>
<dbReference type="PANTHER" id="PTHR30435:SF19">
    <property type="entry name" value="FLAGELLAR BASAL-BODY ROD PROTEIN FLGG"/>
    <property type="match status" value="1"/>
</dbReference>
<evidence type="ECO:0000256" key="1">
    <source>
        <dbReference type="ARBA" id="ARBA00004117"/>
    </source>
</evidence>
<dbReference type="InterPro" id="IPR053967">
    <property type="entry name" value="LlgE_F_G-like_D1"/>
</dbReference>
<evidence type="ECO:0000259" key="6">
    <source>
        <dbReference type="Pfam" id="PF06429"/>
    </source>
</evidence>
<dbReference type="Pfam" id="PF00460">
    <property type="entry name" value="Flg_bb_rod"/>
    <property type="match status" value="1"/>
</dbReference>
<comment type="similarity">
    <text evidence="2 4">Belongs to the flagella basal body rod proteins family.</text>
</comment>
<dbReference type="SUPFAM" id="SSF117143">
    <property type="entry name" value="Flagellar hook protein flgE"/>
    <property type="match status" value="1"/>
</dbReference>
<evidence type="ECO:0000256" key="4">
    <source>
        <dbReference type="RuleBase" id="RU362116"/>
    </source>
</evidence>
<evidence type="ECO:0000313" key="8">
    <source>
        <dbReference type="EMBL" id="HEV09306.1"/>
    </source>
</evidence>
<feature type="domain" description="Flagellar basal body rod protein N-terminal" evidence="5">
    <location>
        <begin position="8"/>
        <end position="38"/>
    </location>
</feature>
<accession>A0A832DRV7</accession>
<dbReference type="GO" id="GO:0009425">
    <property type="term" value="C:bacterial-type flagellum basal body"/>
    <property type="evidence" value="ECO:0007669"/>
    <property type="project" value="UniProtKB-SubCell"/>
</dbReference>
<feature type="domain" description="Flagellar basal-body/hook protein C-terminal" evidence="6">
    <location>
        <begin position="189"/>
        <end position="233"/>
    </location>
</feature>
<dbReference type="Pfam" id="PF22692">
    <property type="entry name" value="LlgE_F_G_D1"/>
    <property type="match status" value="1"/>
</dbReference>
<keyword evidence="8" id="KW-0966">Cell projection</keyword>
<feature type="domain" description="Flagellar hook protein FlgE/F/G-like D1" evidence="7">
    <location>
        <begin position="87"/>
        <end position="150"/>
    </location>
</feature>
<evidence type="ECO:0000259" key="7">
    <source>
        <dbReference type="Pfam" id="PF22692"/>
    </source>
</evidence>
<sequence>MAVNFQPIYILASGGSRAVEQLDIVTNNIANASTVGFKKILMREMSQKIPENVGQTGDLLVFPRFRDTQVLNSQGGLIKTENPLDVAIEGDGFFQVESGIGRFYTRNGHFYKDRDGFLVDQNGAYVLDINNRRIRLTGEGRVDITPNGEIYQDNQLMGRLKVVNLQNLQPAGNGYYTGQETQAQRFLVRQGFLEASNVNIVKEMVDMINSHRRFDIYMNLAKALDQLEGRLNEIGKA</sequence>
<comment type="subcellular location">
    <subcellularLocation>
        <location evidence="1 4">Bacterial flagellum basal body</location>
    </subcellularLocation>
</comment>
<dbReference type="Proteomes" id="UP000885621">
    <property type="component" value="Unassembled WGS sequence"/>
</dbReference>
<dbReference type="AlphaFoldDB" id="A0A832DRV7"/>
<evidence type="ECO:0000256" key="3">
    <source>
        <dbReference type="ARBA" id="ARBA00023143"/>
    </source>
</evidence>
<keyword evidence="8" id="KW-0969">Cilium</keyword>
<keyword evidence="3 4" id="KW-0975">Bacterial flagellum</keyword>
<dbReference type="InterPro" id="IPR020013">
    <property type="entry name" value="Flagellar_FlgE/F/G"/>
</dbReference>
<dbReference type="PROSITE" id="PS00588">
    <property type="entry name" value="FLAGELLA_BB_ROD"/>
    <property type="match status" value="1"/>
</dbReference>
<name>A0A832DRV7_9AQUI</name>
<dbReference type="GO" id="GO:0071978">
    <property type="term" value="P:bacterial-type flagellum-dependent swarming motility"/>
    <property type="evidence" value="ECO:0007669"/>
    <property type="project" value="TreeGrafter"/>
</dbReference>
<dbReference type="PANTHER" id="PTHR30435">
    <property type="entry name" value="FLAGELLAR PROTEIN"/>
    <property type="match status" value="1"/>
</dbReference>
<dbReference type="InterPro" id="IPR019776">
    <property type="entry name" value="Flagellar_basal_body_rod_CS"/>
</dbReference>
<comment type="caution">
    <text evidence="8">The sequence shown here is derived from an EMBL/GenBank/DDBJ whole genome shotgun (WGS) entry which is preliminary data.</text>
</comment>
<reference evidence="8" key="1">
    <citation type="journal article" date="2020" name="mSystems">
        <title>Genome- and Community-Level Interaction Insights into Carbon Utilization and Element Cycling Functions of Hydrothermarchaeota in Hydrothermal Sediment.</title>
        <authorList>
            <person name="Zhou Z."/>
            <person name="Liu Y."/>
            <person name="Xu W."/>
            <person name="Pan J."/>
            <person name="Luo Z.H."/>
            <person name="Li M."/>
        </authorList>
    </citation>
    <scope>NUCLEOTIDE SEQUENCE [LARGE SCALE GENOMIC DNA]</scope>
    <source>
        <strain evidence="8">SpSt-1257</strain>
    </source>
</reference>
<dbReference type="InterPro" id="IPR010930">
    <property type="entry name" value="Flg_bb/hook_C_dom"/>
</dbReference>
<evidence type="ECO:0000256" key="2">
    <source>
        <dbReference type="ARBA" id="ARBA00009677"/>
    </source>
</evidence>
<dbReference type="EMBL" id="DSFC01000156">
    <property type="protein sequence ID" value="HEV09306.1"/>
    <property type="molecule type" value="Genomic_DNA"/>
</dbReference>
<proteinExistence type="inferred from homology"/>
<dbReference type="NCBIfam" id="TIGR03506">
    <property type="entry name" value="FlgEFG_subfam"/>
    <property type="match status" value="1"/>
</dbReference>
<dbReference type="InterPro" id="IPR037925">
    <property type="entry name" value="FlgE/F/G-like"/>
</dbReference>
<organism evidence="8">
    <name type="scientific">Sulfurihydrogenibium azorense</name>
    <dbReference type="NCBI Taxonomy" id="309806"/>
    <lineage>
        <taxon>Bacteria</taxon>
        <taxon>Pseudomonadati</taxon>
        <taxon>Aquificota</taxon>
        <taxon>Aquificia</taxon>
        <taxon>Aquificales</taxon>
        <taxon>Hydrogenothermaceae</taxon>
        <taxon>Sulfurihydrogenibium</taxon>
    </lineage>
</organism>
<keyword evidence="8" id="KW-0282">Flagellum</keyword>
<dbReference type="Pfam" id="PF06429">
    <property type="entry name" value="Flg_bbr_C"/>
    <property type="match status" value="1"/>
</dbReference>
<dbReference type="InterPro" id="IPR001444">
    <property type="entry name" value="Flag_bb_rod_N"/>
</dbReference>
<evidence type="ECO:0000259" key="5">
    <source>
        <dbReference type="Pfam" id="PF00460"/>
    </source>
</evidence>
<protein>
    <submittedName>
        <fullName evidence="8">Flagellar hook basal-body protein</fullName>
    </submittedName>
</protein>